<dbReference type="OrthoDB" id="9148571at2"/>
<evidence type="ECO:0000256" key="1">
    <source>
        <dbReference type="SAM" id="MobiDB-lite"/>
    </source>
</evidence>
<name>A0A1H3ZMB4_9GAMM</name>
<dbReference type="Proteomes" id="UP000199397">
    <property type="component" value="Unassembled WGS sequence"/>
</dbReference>
<evidence type="ECO:0000313" key="2">
    <source>
        <dbReference type="EMBL" id="SEA24919.1"/>
    </source>
</evidence>
<feature type="region of interest" description="Disordered" evidence="1">
    <location>
        <begin position="994"/>
        <end position="1019"/>
    </location>
</feature>
<sequence length="1316" mass="144840">MKETVIWTVLPDGIHGLPRGRQQLRFSIKVSPRLTADGRGTGLGRFTRWPDNIPATFPVRFAHLPDNAAPLMARLDPKVPLDSTLWAKLFPPNTNIHSYDFRESDFRNRPILSYPVSNVLGHVKTAVQAAGLESPNRLPAVAAIIGKRSGSIVGDGDTLEWKTPGYLGDPDVLDTFKHPRWRNGIREELLARGFVKAGKPPHICRDLAQAREFFRFSPQNDKYADKPDKPVPDFHELLSMLDDYPYLLRRLGLVLDLVCDLPAGFASIPQPKRRLKLAWAGSTDVCPWTAFEADFRAANKTPDTYTDGLLDLSKAHFSVTDVDVDGASFKYTNLIDTARRLQGQIHTSGNAMQTLETMGLPALRTGGISVIQTGRAETFAQTIKNNGQLNDTMTSPDLCLYAEDLTKGVTVDVRVLRAGPQDPRSGPWRSLCQRKEFYDVRPIGSDTFDKDLTGQIGEGTLTAAITSPSEIKGQTGGELRLHESLFAWDGWSLAVRRPGKKIEDGGHQPTDSNPEVPLESRLSTRFEVVGGSLPKLRFGRKYALRARAVDLAGNGKKCGNGETSLTGAFPEITFRRYEPVAAPVMAAVISPTRPLKGYVAGESLEHLVIRSHNHMPEDNLKPTADTTARWFVPPRVAQEMAERHGMFEATPPDGQSWYELIEKRSGDKGQLPEWATPTPLQLQEPPYLPVLPDVPYLPDPLARFTAIRGLPGSTDPLLIKSSAAVWPHAAPFRLALREGKLAYAWDETTRVLTVSLPKAAVLRLRVSSALESPQALALLGIWAWLAEAAAPEQATKPQELTKLQELALSGGHWLLTPWRELVLSHAVQRPLEPPRFQQFAPAPRMPGETRVVFSGQVQVHAASTGKVEVGASWFDRVDDMPKGTGNDWSGQQAANPFVADPFVANPFYLTNTAPLQTLLSCAGKTQEFGDSRHRRVTYHATATTLFADCFVDEVSDGVVKGLEPVTLDIPSSARPAAPDVDYIIPTFGWELAHEPDWHGKPPPGTASQPPEANTVVKSQRRGGSVRVYLRRPWFSSGDGEMLGVVIAPVPALRLDHNHMTESLALPNGLAALVTQWGYDPIWIAHGTYAVPSLHHFPAAKVRESGLALEELANSTARVAVAAHPVSFDQERQLWYCDIPMDTGPTYFPFVRLALARYQPCSVQGVELSRVTLADFIQLAPDRSATVVSDARDPCVVHLSVSGAFPIAPTRWRISEKLAFASIVMVRTEMLDLTDTQGQTWLPTGTPTQLIPSHVTLAASVWMGEIRLPSARGSQRFRLLIQEEEVLEEDLRTAEVGALLAINRPPIRTVYTDVIEI</sequence>
<feature type="compositionally biased region" description="Polar residues" evidence="1">
    <location>
        <begin position="1005"/>
        <end position="1017"/>
    </location>
</feature>
<proteinExistence type="predicted"/>
<reference evidence="2 3" key="1">
    <citation type="submission" date="2016-10" db="EMBL/GenBank/DDBJ databases">
        <authorList>
            <person name="de Groot N.N."/>
        </authorList>
    </citation>
    <scope>NUCLEOTIDE SEQUENCE [LARGE SCALE GENOMIC DNA]</scope>
    <source>
        <strain evidence="2 3">DSM 21228</strain>
    </source>
</reference>
<keyword evidence="3" id="KW-1185">Reference proteome</keyword>
<gene>
    <name evidence="2" type="ORF">SAMN05660964_01234</name>
</gene>
<feature type="region of interest" description="Disordered" evidence="1">
    <location>
        <begin position="499"/>
        <end position="518"/>
    </location>
</feature>
<protein>
    <submittedName>
        <fullName evidence="2">Uncharacterized protein</fullName>
    </submittedName>
</protein>
<dbReference type="STRING" id="525918.SAMN05660964_01234"/>
<accession>A0A1H3ZMB4</accession>
<organism evidence="2 3">
    <name type="scientific">Thiothrix caldifontis</name>
    <dbReference type="NCBI Taxonomy" id="525918"/>
    <lineage>
        <taxon>Bacteria</taxon>
        <taxon>Pseudomonadati</taxon>
        <taxon>Pseudomonadota</taxon>
        <taxon>Gammaproteobacteria</taxon>
        <taxon>Thiotrichales</taxon>
        <taxon>Thiotrichaceae</taxon>
        <taxon>Thiothrix</taxon>
    </lineage>
</organism>
<dbReference type="EMBL" id="FNQP01000005">
    <property type="protein sequence ID" value="SEA24919.1"/>
    <property type="molecule type" value="Genomic_DNA"/>
</dbReference>
<dbReference type="RefSeq" id="WP_093066454.1">
    <property type="nucleotide sequence ID" value="NZ_FNQP01000005.1"/>
</dbReference>
<evidence type="ECO:0000313" key="3">
    <source>
        <dbReference type="Proteomes" id="UP000199397"/>
    </source>
</evidence>